<dbReference type="GO" id="GO:0005576">
    <property type="term" value="C:extracellular region"/>
    <property type="evidence" value="ECO:0007669"/>
    <property type="project" value="UniProtKB-SubCell"/>
</dbReference>
<protein>
    <recommendedName>
        <fullName evidence="4">Uridylate-specific endoribonuclease</fullName>
    </recommendedName>
    <alternativeName>
        <fullName evidence="17">Protein endoU</fullName>
    </alternativeName>
</protein>
<dbReference type="GO" id="GO:0004519">
    <property type="term" value="F:endonuclease activity"/>
    <property type="evidence" value="ECO:0007669"/>
    <property type="project" value="UniProtKB-KW"/>
</dbReference>
<evidence type="ECO:0000256" key="15">
    <source>
        <dbReference type="ARBA" id="ARBA00023239"/>
    </source>
</evidence>
<evidence type="ECO:0000256" key="9">
    <source>
        <dbReference type="ARBA" id="ARBA00022737"/>
    </source>
</evidence>
<comment type="catalytic activity">
    <reaction evidence="16">
        <text>ribonucleotidyl-uridine-RNA = a 5'-end dephospho-uridine-RNA + a 3'-end 2',3'-cyclophospho-ribonucleotide-RNA</text>
        <dbReference type="Rhea" id="RHEA:67792"/>
        <dbReference type="Rhea" id="RHEA-COMP:10464"/>
        <dbReference type="Rhea" id="RHEA-COMP:17354"/>
        <dbReference type="Rhea" id="RHEA-COMP:17356"/>
        <dbReference type="ChEBI" id="CHEBI:83064"/>
        <dbReference type="ChEBI" id="CHEBI:173117"/>
        <dbReference type="ChEBI" id="CHEBI:173224"/>
    </reaction>
    <physiologicalReaction direction="left-to-right" evidence="16">
        <dbReference type="Rhea" id="RHEA:67793"/>
    </physiologicalReaction>
</comment>
<keyword evidence="13" id="KW-1015">Disulfide bond</keyword>
<dbReference type="GO" id="GO:0005044">
    <property type="term" value="F:scavenger receptor activity"/>
    <property type="evidence" value="ECO:0007669"/>
    <property type="project" value="InterPro"/>
</dbReference>
<evidence type="ECO:0000256" key="11">
    <source>
        <dbReference type="ARBA" id="ARBA00022801"/>
    </source>
</evidence>
<evidence type="ECO:0000259" key="18">
    <source>
        <dbReference type="PROSITE" id="PS50958"/>
    </source>
</evidence>
<dbReference type="InterPro" id="IPR020436">
    <property type="entry name" value="SMB_chordata"/>
</dbReference>
<organism evidence="19 20">
    <name type="scientific">Alligator mississippiensis</name>
    <name type="common">American alligator</name>
    <dbReference type="NCBI Taxonomy" id="8496"/>
    <lineage>
        <taxon>Eukaryota</taxon>
        <taxon>Metazoa</taxon>
        <taxon>Chordata</taxon>
        <taxon>Craniata</taxon>
        <taxon>Vertebrata</taxon>
        <taxon>Euteleostomi</taxon>
        <taxon>Archelosauria</taxon>
        <taxon>Archosauria</taxon>
        <taxon>Crocodylia</taxon>
        <taxon>Alligatoridae</taxon>
        <taxon>Alligatorinae</taxon>
        <taxon>Alligator</taxon>
    </lineage>
</organism>
<evidence type="ECO:0000256" key="4">
    <source>
        <dbReference type="ARBA" id="ARBA00021813"/>
    </source>
</evidence>
<keyword evidence="7" id="KW-0479">Metal-binding</keyword>
<dbReference type="PROSITE" id="PS00524">
    <property type="entry name" value="SMB_1"/>
    <property type="match status" value="1"/>
</dbReference>
<evidence type="ECO:0000256" key="17">
    <source>
        <dbReference type="ARBA" id="ARBA00075424"/>
    </source>
</evidence>
<proteinExistence type="predicted"/>
<keyword evidence="10" id="KW-0255">Endonuclease</keyword>
<dbReference type="AlphaFoldDB" id="A0A151M664"/>
<dbReference type="PRINTS" id="PR00022">
    <property type="entry name" value="SOMATOMEDINB"/>
</dbReference>
<reference evidence="19 20" key="1">
    <citation type="journal article" date="2012" name="Genome Biol.">
        <title>Sequencing three crocodilian genomes to illuminate the evolution of archosaurs and amniotes.</title>
        <authorList>
            <person name="St John J.A."/>
            <person name="Braun E.L."/>
            <person name="Isberg S.R."/>
            <person name="Miles L.G."/>
            <person name="Chong A.Y."/>
            <person name="Gongora J."/>
            <person name="Dalzell P."/>
            <person name="Moran C."/>
            <person name="Bed'hom B."/>
            <person name="Abzhanov A."/>
            <person name="Burgess S.C."/>
            <person name="Cooksey A.M."/>
            <person name="Castoe T.A."/>
            <person name="Crawford N.G."/>
            <person name="Densmore L.D."/>
            <person name="Drew J.C."/>
            <person name="Edwards S.V."/>
            <person name="Faircloth B.C."/>
            <person name="Fujita M.K."/>
            <person name="Greenwold M.J."/>
            <person name="Hoffmann F.G."/>
            <person name="Howard J.M."/>
            <person name="Iguchi T."/>
            <person name="Janes D.E."/>
            <person name="Khan S.Y."/>
            <person name="Kohno S."/>
            <person name="de Koning A.J."/>
            <person name="Lance S.L."/>
            <person name="McCarthy F.M."/>
            <person name="McCormack J.E."/>
            <person name="Merchant M.E."/>
            <person name="Peterson D.G."/>
            <person name="Pollock D.D."/>
            <person name="Pourmand N."/>
            <person name="Raney B.J."/>
            <person name="Roessler K.A."/>
            <person name="Sanford J.R."/>
            <person name="Sawyer R.H."/>
            <person name="Schmidt C.J."/>
            <person name="Triplett E.W."/>
            <person name="Tuberville T.D."/>
            <person name="Venegas-Anaya M."/>
            <person name="Howard J.T."/>
            <person name="Jarvis E.D."/>
            <person name="Guillette L.J.Jr."/>
            <person name="Glenn T.C."/>
            <person name="Green R.E."/>
            <person name="Ray D.A."/>
        </authorList>
    </citation>
    <scope>NUCLEOTIDE SEQUENCE [LARGE SCALE GENOMIC DNA]</scope>
    <source>
        <strain evidence="19">KSC_2009_1</strain>
    </source>
</reference>
<evidence type="ECO:0000256" key="3">
    <source>
        <dbReference type="ARBA" id="ARBA00011245"/>
    </source>
</evidence>
<comment type="caution">
    <text evidence="19">The sequence shown here is derived from an EMBL/GenBank/DDBJ whole genome shotgun (WGS) entry which is preliminary data.</text>
</comment>
<gene>
    <name evidence="19" type="ORF">Y1Q_0009490</name>
</gene>
<evidence type="ECO:0000256" key="16">
    <source>
        <dbReference type="ARBA" id="ARBA00048688"/>
    </source>
</evidence>
<evidence type="ECO:0000313" key="19">
    <source>
        <dbReference type="EMBL" id="KYO20016.1"/>
    </source>
</evidence>
<dbReference type="GO" id="GO:0006955">
    <property type="term" value="P:immune response"/>
    <property type="evidence" value="ECO:0007669"/>
    <property type="project" value="InterPro"/>
</dbReference>
<comment type="subunit">
    <text evidence="3">Monomer.</text>
</comment>
<evidence type="ECO:0000256" key="2">
    <source>
        <dbReference type="ARBA" id="ARBA00004613"/>
    </source>
</evidence>
<dbReference type="GO" id="GO:0030247">
    <property type="term" value="F:polysaccharide binding"/>
    <property type="evidence" value="ECO:0007669"/>
    <property type="project" value="InterPro"/>
</dbReference>
<keyword evidence="9" id="KW-0677">Repeat</keyword>
<dbReference type="GO" id="GO:0016829">
    <property type="term" value="F:lyase activity"/>
    <property type="evidence" value="ECO:0007669"/>
    <property type="project" value="UniProtKB-KW"/>
</dbReference>
<evidence type="ECO:0000256" key="12">
    <source>
        <dbReference type="ARBA" id="ARBA00022884"/>
    </source>
</evidence>
<keyword evidence="15" id="KW-0456">Lyase</keyword>
<sequence>MADPGVAVTCSWVSGAAEAEEDAEHESTGLYTAPDSCKRRCHERFNKRDPCHCNTKCEKYQNCCEDYHTYCSQDGKQEDNEAVHAHSSGE</sequence>
<keyword evidence="12" id="KW-0694">RNA-binding</keyword>
<name>A0A151M664_ALLMI</name>
<dbReference type="InterPro" id="IPR036024">
    <property type="entry name" value="Somatomedin_B-like_dom_sf"/>
</dbReference>
<keyword evidence="11" id="KW-0378">Hydrolase</keyword>
<keyword evidence="5" id="KW-0964">Secreted</keyword>
<dbReference type="Proteomes" id="UP000050525">
    <property type="component" value="Unassembled WGS sequence"/>
</dbReference>
<evidence type="ECO:0000256" key="10">
    <source>
        <dbReference type="ARBA" id="ARBA00022759"/>
    </source>
</evidence>
<dbReference type="FunFam" id="4.10.410.20:FF:000005">
    <property type="entry name" value="Endonuclease, poly(U) specific"/>
    <property type="match status" value="1"/>
</dbReference>
<evidence type="ECO:0000256" key="7">
    <source>
        <dbReference type="ARBA" id="ARBA00022723"/>
    </source>
</evidence>
<evidence type="ECO:0000256" key="5">
    <source>
        <dbReference type="ARBA" id="ARBA00022525"/>
    </source>
</evidence>
<accession>A0A151M664</accession>
<dbReference type="SMART" id="SM00201">
    <property type="entry name" value="SO"/>
    <property type="match status" value="1"/>
</dbReference>
<dbReference type="InterPro" id="IPR001212">
    <property type="entry name" value="Somatomedin_B_dom"/>
</dbReference>
<keyword evidence="6" id="KW-0540">Nuclease</keyword>
<evidence type="ECO:0000256" key="1">
    <source>
        <dbReference type="ARBA" id="ARBA00001936"/>
    </source>
</evidence>
<dbReference type="GO" id="GO:0003723">
    <property type="term" value="F:RNA binding"/>
    <property type="evidence" value="ECO:0007669"/>
    <property type="project" value="UniProtKB-KW"/>
</dbReference>
<evidence type="ECO:0000256" key="6">
    <source>
        <dbReference type="ARBA" id="ARBA00022722"/>
    </source>
</evidence>
<evidence type="ECO:0000313" key="20">
    <source>
        <dbReference type="Proteomes" id="UP000050525"/>
    </source>
</evidence>
<dbReference type="EMBL" id="AKHW03006443">
    <property type="protein sequence ID" value="KYO20016.1"/>
    <property type="molecule type" value="Genomic_DNA"/>
</dbReference>
<dbReference type="GO" id="GO:0046872">
    <property type="term" value="F:metal ion binding"/>
    <property type="evidence" value="ECO:0007669"/>
    <property type="project" value="UniProtKB-KW"/>
</dbReference>
<dbReference type="SUPFAM" id="SSF90188">
    <property type="entry name" value="Somatomedin B domain"/>
    <property type="match status" value="1"/>
</dbReference>
<comment type="subcellular location">
    <subcellularLocation>
        <location evidence="2">Secreted</location>
    </subcellularLocation>
</comment>
<keyword evidence="8" id="KW-0732">Signal</keyword>
<dbReference type="Pfam" id="PF01033">
    <property type="entry name" value="Somatomedin_B"/>
    <property type="match status" value="1"/>
</dbReference>
<keyword evidence="14" id="KW-0464">Manganese</keyword>
<dbReference type="GO" id="GO:0016787">
    <property type="term" value="F:hydrolase activity"/>
    <property type="evidence" value="ECO:0007669"/>
    <property type="project" value="UniProtKB-KW"/>
</dbReference>
<evidence type="ECO:0000256" key="14">
    <source>
        <dbReference type="ARBA" id="ARBA00023211"/>
    </source>
</evidence>
<dbReference type="PROSITE" id="PS50958">
    <property type="entry name" value="SMB_2"/>
    <property type="match status" value="1"/>
</dbReference>
<feature type="domain" description="SMB" evidence="18">
    <location>
        <begin position="33"/>
        <end position="75"/>
    </location>
</feature>
<evidence type="ECO:0000256" key="8">
    <source>
        <dbReference type="ARBA" id="ARBA00022729"/>
    </source>
</evidence>
<keyword evidence="20" id="KW-1185">Reference proteome</keyword>
<evidence type="ECO:0000256" key="13">
    <source>
        <dbReference type="ARBA" id="ARBA00023157"/>
    </source>
</evidence>
<comment type="cofactor">
    <cofactor evidence="1">
        <name>Mn(2+)</name>
        <dbReference type="ChEBI" id="CHEBI:29035"/>
    </cofactor>
</comment>
<dbReference type="Gene3D" id="4.10.410.20">
    <property type="match status" value="1"/>
</dbReference>